<organism evidence="1 2">
    <name type="scientific">Brassica cretica</name>
    <name type="common">Mustard</name>
    <dbReference type="NCBI Taxonomy" id="69181"/>
    <lineage>
        <taxon>Eukaryota</taxon>
        <taxon>Viridiplantae</taxon>
        <taxon>Streptophyta</taxon>
        <taxon>Embryophyta</taxon>
        <taxon>Tracheophyta</taxon>
        <taxon>Spermatophyta</taxon>
        <taxon>Magnoliopsida</taxon>
        <taxon>eudicotyledons</taxon>
        <taxon>Gunneridae</taxon>
        <taxon>Pentapetalae</taxon>
        <taxon>rosids</taxon>
        <taxon>malvids</taxon>
        <taxon>Brassicales</taxon>
        <taxon>Brassicaceae</taxon>
        <taxon>Brassiceae</taxon>
        <taxon>Brassica</taxon>
    </lineage>
</organism>
<proteinExistence type="predicted"/>
<dbReference type="EMBL" id="QGKX02000095">
    <property type="protein sequence ID" value="KAF3574854.1"/>
    <property type="molecule type" value="Genomic_DNA"/>
</dbReference>
<name>A0A8S9RNL1_BRACR</name>
<evidence type="ECO:0000313" key="2">
    <source>
        <dbReference type="Proteomes" id="UP000712600"/>
    </source>
</evidence>
<protein>
    <submittedName>
        <fullName evidence="1">Uncharacterized protein</fullName>
    </submittedName>
</protein>
<sequence length="137" mass="14812">MAPGPPWMHICILVRMKKLIAGIQVDSFDFVILHFPHERWRLFRFFPSHSRGNLIRVFSVGLSCALPGLSSGVAKSSLLPRTFVAVNISSKAAVLALALTADTFSAGVVPMLSLISPSTRVCWLSVAMSDRASAAES</sequence>
<dbReference type="AlphaFoldDB" id="A0A8S9RNL1"/>
<accession>A0A8S9RNL1</accession>
<reference evidence="1" key="1">
    <citation type="submission" date="2019-12" db="EMBL/GenBank/DDBJ databases">
        <title>Genome sequencing and annotation of Brassica cretica.</title>
        <authorList>
            <person name="Studholme D.J."/>
            <person name="Sarris P."/>
        </authorList>
    </citation>
    <scope>NUCLEOTIDE SEQUENCE</scope>
    <source>
        <strain evidence="1">PFS-109/04</strain>
        <tissue evidence="1">Leaf</tissue>
    </source>
</reference>
<comment type="caution">
    <text evidence="1">The sequence shown here is derived from an EMBL/GenBank/DDBJ whole genome shotgun (WGS) entry which is preliminary data.</text>
</comment>
<gene>
    <name evidence="1" type="ORF">F2Q69_00059647</name>
</gene>
<dbReference type="Proteomes" id="UP000712600">
    <property type="component" value="Unassembled WGS sequence"/>
</dbReference>
<evidence type="ECO:0000313" key="1">
    <source>
        <dbReference type="EMBL" id="KAF3574854.1"/>
    </source>
</evidence>